<name>A0A1R2BGP7_9CILI</name>
<dbReference type="PANTHER" id="PTHR11864">
    <property type="entry name" value="PRE-MRNA-PROCESSING PROTEIN PRP40"/>
    <property type="match status" value="1"/>
</dbReference>
<accession>A0A1R2BGP7</accession>
<dbReference type="CDD" id="cd00201">
    <property type="entry name" value="WW"/>
    <property type="match status" value="2"/>
</dbReference>
<dbReference type="AlphaFoldDB" id="A0A1R2BGP7"/>
<dbReference type="GO" id="GO:0003723">
    <property type="term" value="F:RNA binding"/>
    <property type="evidence" value="ECO:0007669"/>
    <property type="project" value="TreeGrafter"/>
</dbReference>
<dbReference type="SUPFAM" id="SSF51045">
    <property type="entry name" value="WW domain"/>
    <property type="match status" value="2"/>
</dbReference>
<feature type="compositionally biased region" description="Basic residues" evidence="2">
    <location>
        <begin position="520"/>
        <end position="566"/>
    </location>
</feature>
<dbReference type="GO" id="GO:0071004">
    <property type="term" value="C:U2-type prespliceosome"/>
    <property type="evidence" value="ECO:0007669"/>
    <property type="project" value="TreeGrafter"/>
</dbReference>
<feature type="region of interest" description="Disordered" evidence="2">
    <location>
        <begin position="505"/>
        <end position="566"/>
    </location>
</feature>
<evidence type="ECO:0000313" key="5">
    <source>
        <dbReference type="EMBL" id="OMJ75909.1"/>
    </source>
</evidence>
<dbReference type="PROSITE" id="PS51676">
    <property type="entry name" value="FF"/>
    <property type="match status" value="4"/>
</dbReference>
<protein>
    <recommendedName>
        <fullName evidence="7">WW domain-containing protein</fullName>
    </recommendedName>
</protein>
<dbReference type="InterPro" id="IPR002713">
    <property type="entry name" value="FF_domain"/>
</dbReference>
<dbReference type="Proteomes" id="UP000187209">
    <property type="component" value="Unassembled WGS sequence"/>
</dbReference>
<feature type="compositionally biased region" description="Acidic residues" evidence="2">
    <location>
        <begin position="506"/>
        <end position="515"/>
    </location>
</feature>
<evidence type="ECO:0000259" key="3">
    <source>
        <dbReference type="PROSITE" id="PS50020"/>
    </source>
</evidence>
<dbReference type="EMBL" id="MPUH01000662">
    <property type="protein sequence ID" value="OMJ75909.1"/>
    <property type="molecule type" value="Genomic_DNA"/>
</dbReference>
<feature type="domain" description="FF" evidence="4">
    <location>
        <begin position="318"/>
        <end position="379"/>
    </location>
</feature>
<dbReference type="SMART" id="SM00456">
    <property type="entry name" value="WW"/>
    <property type="match status" value="2"/>
</dbReference>
<dbReference type="Gene3D" id="1.10.10.440">
    <property type="entry name" value="FF domain"/>
    <property type="match status" value="5"/>
</dbReference>
<dbReference type="GO" id="GO:0005685">
    <property type="term" value="C:U1 snRNP"/>
    <property type="evidence" value="ECO:0007669"/>
    <property type="project" value="TreeGrafter"/>
</dbReference>
<evidence type="ECO:0000313" key="6">
    <source>
        <dbReference type="Proteomes" id="UP000187209"/>
    </source>
</evidence>
<dbReference type="InterPro" id="IPR001202">
    <property type="entry name" value="WW_dom"/>
</dbReference>
<dbReference type="InterPro" id="IPR036517">
    <property type="entry name" value="FF_domain_sf"/>
</dbReference>
<dbReference type="Pfam" id="PF00397">
    <property type="entry name" value="WW"/>
    <property type="match status" value="1"/>
</dbReference>
<dbReference type="Gene3D" id="2.20.70.10">
    <property type="match status" value="2"/>
</dbReference>
<evidence type="ECO:0000259" key="4">
    <source>
        <dbReference type="PROSITE" id="PS51676"/>
    </source>
</evidence>
<proteinExistence type="predicted"/>
<dbReference type="InterPro" id="IPR039726">
    <property type="entry name" value="Prp40-like"/>
</dbReference>
<reference evidence="5 6" key="1">
    <citation type="submission" date="2016-11" db="EMBL/GenBank/DDBJ databases">
        <title>The macronuclear genome of Stentor coeruleus: a giant cell with tiny introns.</title>
        <authorList>
            <person name="Slabodnick M."/>
            <person name="Ruby J.G."/>
            <person name="Reiff S.B."/>
            <person name="Swart E.C."/>
            <person name="Gosai S."/>
            <person name="Prabakaran S."/>
            <person name="Witkowska E."/>
            <person name="Larue G.E."/>
            <person name="Fisher S."/>
            <person name="Freeman R.M."/>
            <person name="Gunawardena J."/>
            <person name="Chu W."/>
            <person name="Stover N.A."/>
            <person name="Gregory B.D."/>
            <person name="Nowacki M."/>
            <person name="Derisi J."/>
            <person name="Roy S.W."/>
            <person name="Marshall W.F."/>
            <person name="Sood P."/>
        </authorList>
    </citation>
    <scope>NUCLEOTIDE SEQUENCE [LARGE SCALE GENOMIC DNA]</scope>
    <source>
        <strain evidence="5">WM001</strain>
    </source>
</reference>
<dbReference type="OrthoDB" id="187617at2759"/>
<sequence>MNMWEEKKTDDGRLYYINSKTGDLSWIKPSEIVDINMNPTDWDEKTSQTGKTFFLNKKTNETSWEVPYDYQDWKNKLAAYQFQLKLIENLLIEECEEGQITEEGLAKDLELSKKEEVRTAYVQMFQEAGVTSTWKWEDFMRIMLHDSRFNIIKTIGQKKQIFQEHIQTLKKKEREDTRQKKQIARENFMKMLDSSGILRAESKYYKTAHFFQGDPRWRILEEKEREELYQDFLDELERRDREKIRQQRKQQMQMLKKVLEENQEIDFTTKWLTAQKILAENPHFKALDKLDQLEVFSKFIAEFEEKSQETKKLDERTKARKNRENFKRLLEEYVKTGEIIATTHWKDFYIKLRDDPVYLNLVGQPGSTPKEIFDDIILREKDKIKDHKETMLIALANYEFTKNTCYEDILPICKDVIESIPENLRMLVFKVIYDEQISELKNKERKIKKHQRIFEEYLRSIPAITSSSKYEEIENDIKGRYSTFKRLPESSLKMEFEKYIEKLKEEEEQTSDIEPGEIKRKSKKKEKKEKRHKKHKRDEKKHKKKHKHHSSRSPTHKKHKHKHKYS</sequence>
<evidence type="ECO:0000256" key="1">
    <source>
        <dbReference type="SAM" id="Coils"/>
    </source>
</evidence>
<gene>
    <name evidence="5" type="ORF">SteCoe_24850</name>
</gene>
<feature type="domain" description="WW" evidence="3">
    <location>
        <begin position="1"/>
        <end position="31"/>
    </location>
</feature>
<evidence type="ECO:0008006" key="7">
    <source>
        <dbReference type="Google" id="ProtNLM"/>
    </source>
</evidence>
<dbReference type="PROSITE" id="PS50020">
    <property type="entry name" value="WW_DOMAIN_2"/>
    <property type="match status" value="2"/>
</dbReference>
<feature type="domain" description="WW" evidence="3">
    <location>
        <begin position="36"/>
        <end position="69"/>
    </location>
</feature>
<comment type="caution">
    <text evidence="5">The sequence shown here is derived from an EMBL/GenBank/DDBJ whole genome shotgun (WGS) entry which is preliminary data.</text>
</comment>
<dbReference type="SUPFAM" id="SSF81698">
    <property type="entry name" value="FF domain"/>
    <property type="match status" value="4"/>
</dbReference>
<dbReference type="PROSITE" id="PS01159">
    <property type="entry name" value="WW_DOMAIN_1"/>
    <property type="match status" value="1"/>
</dbReference>
<feature type="domain" description="FF" evidence="4">
    <location>
        <begin position="241"/>
        <end position="302"/>
    </location>
</feature>
<dbReference type="PANTHER" id="PTHR11864:SF0">
    <property type="entry name" value="PRP40 PRE-MRNA PROCESSING FACTOR 40 HOMOLOG A (YEAST)"/>
    <property type="match status" value="1"/>
</dbReference>
<feature type="coiled-coil region" evidence="1">
    <location>
        <begin position="433"/>
        <end position="460"/>
    </location>
</feature>
<dbReference type="Pfam" id="PF01846">
    <property type="entry name" value="FF"/>
    <property type="match status" value="4"/>
</dbReference>
<dbReference type="SMART" id="SM00441">
    <property type="entry name" value="FF"/>
    <property type="match status" value="5"/>
</dbReference>
<dbReference type="GO" id="GO:0045292">
    <property type="term" value="P:mRNA cis splicing, via spliceosome"/>
    <property type="evidence" value="ECO:0007669"/>
    <property type="project" value="InterPro"/>
</dbReference>
<feature type="domain" description="FF" evidence="4">
    <location>
        <begin position="181"/>
        <end position="235"/>
    </location>
</feature>
<organism evidence="5 6">
    <name type="scientific">Stentor coeruleus</name>
    <dbReference type="NCBI Taxonomy" id="5963"/>
    <lineage>
        <taxon>Eukaryota</taxon>
        <taxon>Sar</taxon>
        <taxon>Alveolata</taxon>
        <taxon>Ciliophora</taxon>
        <taxon>Postciliodesmatophora</taxon>
        <taxon>Heterotrichea</taxon>
        <taxon>Heterotrichida</taxon>
        <taxon>Stentoridae</taxon>
        <taxon>Stentor</taxon>
    </lineage>
</organism>
<dbReference type="InterPro" id="IPR036020">
    <property type="entry name" value="WW_dom_sf"/>
</dbReference>
<keyword evidence="1" id="KW-0175">Coiled coil</keyword>
<evidence type="ECO:0000256" key="2">
    <source>
        <dbReference type="SAM" id="MobiDB-lite"/>
    </source>
</evidence>
<keyword evidence="6" id="KW-1185">Reference proteome</keyword>
<feature type="domain" description="FF" evidence="4">
    <location>
        <begin position="114"/>
        <end position="168"/>
    </location>
</feature>